<accession>A0AAC9LLK9</accession>
<dbReference type="Proteomes" id="UP000187506">
    <property type="component" value="Chromosome"/>
</dbReference>
<evidence type="ECO:0000313" key="2">
    <source>
        <dbReference type="Proteomes" id="UP000187506"/>
    </source>
</evidence>
<sequence>MGIFGKLFGSKQNEEVLTNDNYIETIIQSGEGEPLAISNNEVMYVGYNELGGYYYLQTFIVGRLKVKTKNGAKLEIIGNNYTLNLDSDMPEFESESASPLDGHVTRIDFQIEKTDVEKIKRSNIKQLTLYVKKKEILFNLYSK</sequence>
<evidence type="ECO:0000313" key="1">
    <source>
        <dbReference type="EMBL" id="APY00705.1"/>
    </source>
</evidence>
<dbReference type="EMBL" id="CP019352">
    <property type="protein sequence ID" value="APY00705.1"/>
    <property type="molecule type" value="Genomic_DNA"/>
</dbReference>
<reference evidence="1 2" key="1">
    <citation type="submission" date="2017-01" db="EMBL/GenBank/DDBJ databases">
        <title>Complete genome of Lacinutrix venerupis DOK2-8 isolated from seawater in Dokdo.</title>
        <authorList>
            <person name="Chi W.-J."/>
            <person name="Kim J.H."/>
        </authorList>
    </citation>
    <scope>NUCLEOTIDE SEQUENCE [LARGE SCALE GENOMIC DNA]</scope>
    <source>
        <strain evidence="1 2">DOK2-8</strain>
    </source>
</reference>
<organism evidence="1 2">
    <name type="scientific">Lacinutrix venerupis</name>
    <dbReference type="NCBI Taxonomy" id="1486034"/>
    <lineage>
        <taxon>Bacteria</taxon>
        <taxon>Pseudomonadati</taxon>
        <taxon>Bacteroidota</taxon>
        <taxon>Flavobacteriia</taxon>
        <taxon>Flavobacteriales</taxon>
        <taxon>Flavobacteriaceae</taxon>
        <taxon>Lacinutrix</taxon>
    </lineage>
</organism>
<dbReference type="RefSeq" id="WP_076733611.1">
    <property type="nucleotide sequence ID" value="NZ_CP019352.1"/>
</dbReference>
<dbReference type="KEGG" id="lvn:BWR22_10405"/>
<name>A0AAC9LLK9_9FLAO</name>
<dbReference type="AlphaFoldDB" id="A0AAC9LLK9"/>
<protein>
    <submittedName>
        <fullName evidence="1">Uncharacterized protein</fullName>
    </submittedName>
</protein>
<gene>
    <name evidence="1" type="ORF">BWR22_10405</name>
</gene>
<proteinExistence type="predicted"/>
<keyword evidence="2" id="KW-1185">Reference proteome</keyword>